<keyword evidence="9" id="KW-1185">Reference proteome</keyword>
<dbReference type="OrthoDB" id="9804366at2"/>
<reference evidence="8 9" key="1">
    <citation type="submission" date="2019-03" db="EMBL/GenBank/DDBJ databases">
        <authorList>
            <person name="Kim M.K.M."/>
        </authorList>
    </citation>
    <scope>NUCLEOTIDE SEQUENCE [LARGE SCALE GENOMIC DNA]</scope>
    <source>
        <strain evidence="8 9">17J68-12</strain>
    </source>
</reference>
<dbReference type="Pfam" id="PF00266">
    <property type="entry name" value="Aminotran_5"/>
    <property type="match status" value="1"/>
</dbReference>
<gene>
    <name evidence="8" type="ORF">EPD60_13850</name>
</gene>
<dbReference type="SUPFAM" id="SSF53383">
    <property type="entry name" value="PLP-dependent transferases"/>
    <property type="match status" value="1"/>
</dbReference>
<dbReference type="CDD" id="cd06453">
    <property type="entry name" value="SufS_like"/>
    <property type="match status" value="1"/>
</dbReference>
<dbReference type="InterPro" id="IPR015421">
    <property type="entry name" value="PyrdxlP-dep_Trfase_major"/>
</dbReference>
<dbReference type="InterPro" id="IPR010970">
    <property type="entry name" value="Cys_dSase_SufS"/>
</dbReference>
<dbReference type="Proteomes" id="UP000295334">
    <property type="component" value="Unassembled WGS sequence"/>
</dbReference>
<dbReference type="PANTHER" id="PTHR43586">
    <property type="entry name" value="CYSTEINE DESULFURASE"/>
    <property type="match status" value="1"/>
</dbReference>
<accession>A0A4R1B7Q7</accession>
<dbReference type="GO" id="GO:0031071">
    <property type="term" value="F:cysteine desulfurase activity"/>
    <property type="evidence" value="ECO:0007669"/>
    <property type="project" value="UniProtKB-EC"/>
</dbReference>
<name>A0A4R1B7Q7_9BACT</name>
<dbReference type="GO" id="GO:0006534">
    <property type="term" value="P:cysteine metabolic process"/>
    <property type="evidence" value="ECO:0007669"/>
    <property type="project" value="InterPro"/>
</dbReference>
<dbReference type="Gene3D" id="3.90.1150.10">
    <property type="entry name" value="Aspartate Aminotransferase, domain 1"/>
    <property type="match status" value="1"/>
</dbReference>
<evidence type="ECO:0000256" key="5">
    <source>
        <dbReference type="ARBA" id="ARBA00022898"/>
    </source>
</evidence>
<dbReference type="InterPro" id="IPR015422">
    <property type="entry name" value="PyrdxlP-dep_Trfase_small"/>
</dbReference>
<dbReference type="Gene3D" id="3.40.640.10">
    <property type="entry name" value="Type I PLP-dependent aspartate aminotransferase-like (Major domain)"/>
    <property type="match status" value="1"/>
</dbReference>
<sequence>MEQETFGLDIERIRAGIPMLSHYVNDKPLIYLDSAASTHKPKVVIDRIHKYYSSEYAKPEEVHHFSEHTTKLRDEARKKMAKMIGAASEKEIVFTKGCTEGINIIANGLAQTLLEEGDEMIVSQLEHHANIVPWLMAGQITGALLKVAPITASGELDLDALESGIGPRTRVISVSHSSHVLGTIFPVKEIAALAKRHDCILVVDGAQAAPHMPIDMQELGCDFYVFSCHKMGSPTGVGVLYGKEERLNELAPLVGGGEMTKDVRFDGCTYADAPNKFEGGTQPFADIIATGTLVDYLQELDMHKSSKYEQALLRYATGKLGAIDRLVIHGTAPEKEPLLSFELAGLDVKKLERYLDKEWNIAIRAGELTAQPLMRHLGVPGLARVSFAFYNTYKEIDTLVEAIRAFIRKEG</sequence>
<dbReference type="AlphaFoldDB" id="A0A4R1B7Q7"/>
<evidence type="ECO:0000256" key="2">
    <source>
        <dbReference type="ARBA" id="ARBA00010447"/>
    </source>
</evidence>
<protein>
    <recommendedName>
        <fullName evidence="3">cysteine desulfurase</fullName>
        <ecNumber evidence="3">2.8.1.7</ecNumber>
    </recommendedName>
</protein>
<dbReference type="EC" id="2.8.1.7" evidence="3"/>
<comment type="cofactor">
    <cofactor evidence="1">
        <name>pyridoxal 5'-phosphate</name>
        <dbReference type="ChEBI" id="CHEBI:597326"/>
    </cofactor>
</comment>
<dbReference type="InterPro" id="IPR000192">
    <property type="entry name" value="Aminotrans_V_dom"/>
</dbReference>
<keyword evidence="4" id="KW-0808">Transferase</keyword>
<evidence type="ECO:0000259" key="7">
    <source>
        <dbReference type="Pfam" id="PF00266"/>
    </source>
</evidence>
<evidence type="ECO:0000256" key="3">
    <source>
        <dbReference type="ARBA" id="ARBA00012239"/>
    </source>
</evidence>
<dbReference type="EMBL" id="SJZI01000047">
    <property type="protein sequence ID" value="TCJ13147.1"/>
    <property type="molecule type" value="Genomic_DNA"/>
</dbReference>
<evidence type="ECO:0000313" key="9">
    <source>
        <dbReference type="Proteomes" id="UP000295334"/>
    </source>
</evidence>
<comment type="similarity">
    <text evidence="2">Belongs to the class-V pyridoxal-phosphate-dependent aminotransferase family. Csd subfamily.</text>
</comment>
<comment type="caution">
    <text evidence="8">The sequence shown here is derived from an EMBL/GenBank/DDBJ whole genome shotgun (WGS) entry which is preliminary data.</text>
</comment>
<dbReference type="GO" id="GO:0030170">
    <property type="term" value="F:pyridoxal phosphate binding"/>
    <property type="evidence" value="ECO:0007669"/>
    <property type="project" value="InterPro"/>
</dbReference>
<evidence type="ECO:0000256" key="1">
    <source>
        <dbReference type="ARBA" id="ARBA00001933"/>
    </source>
</evidence>
<dbReference type="PANTHER" id="PTHR43586:SF8">
    <property type="entry name" value="CYSTEINE DESULFURASE 1, CHLOROPLASTIC"/>
    <property type="match status" value="1"/>
</dbReference>
<evidence type="ECO:0000256" key="4">
    <source>
        <dbReference type="ARBA" id="ARBA00022679"/>
    </source>
</evidence>
<evidence type="ECO:0000313" key="8">
    <source>
        <dbReference type="EMBL" id="TCJ13147.1"/>
    </source>
</evidence>
<dbReference type="RefSeq" id="WP_131450120.1">
    <property type="nucleotide sequence ID" value="NZ_SJZI01000047.1"/>
</dbReference>
<proteinExistence type="inferred from homology"/>
<comment type="catalytic activity">
    <reaction evidence="6">
        <text>(sulfur carrier)-H + L-cysteine = (sulfur carrier)-SH + L-alanine</text>
        <dbReference type="Rhea" id="RHEA:43892"/>
        <dbReference type="Rhea" id="RHEA-COMP:14737"/>
        <dbReference type="Rhea" id="RHEA-COMP:14739"/>
        <dbReference type="ChEBI" id="CHEBI:29917"/>
        <dbReference type="ChEBI" id="CHEBI:35235"/>
        <dbReference type="ChEBI" id="CHEBI:57972"/>
        <dbReference type="ChEBI" id="CHEBI:64428"/>
        <dbReference type="EC" id="2.8.1.7"/>
    </reaction>
</comment>
<feature type="domain" description="Aminotransferase class V" evidence="7">
    <location>
        <begin position="30"/>
        <end position="399"/>
    </location>
</feature>
<keyword evidence="5" id="KW-0663">Pyridoxal phosphate</keyword>
<organism evidence="8 9">
    <name type="scientific">Flaviaesturariibacter flavus</name>
    <dbReference type="NCBI Taxonomy" id="2502780"/>
    <lineage>
        <taxon>Bacteria</taxon>
        <taxon>Pseudomonadati</taxon>
        <taxon>Bacteroidota</taxon>
        <taxon>Chitinophagia</taxon>
        <taxon>Chitinophagales</taxon>
        <taxon>Chitinophagaceae</taxon>
        <taxon>Flaviaestuariibacter</taxon>
    </lineage>
</organism>
<dbReference type="InterPro" id="IPR015424">
    <property type="entry name" value="PyrdxlP-dep_Trfase"/>
</dbReference>
<evidence type="ECO:0000256" key="6">
    <source>
        <dbReference type="ARBA" id="ARBA00050776"/>
    </source>
</evidence>